<evidence type="ECO:0000256" key="3">
    <source>
        <dbReference type="ARBA" id="ARBA00022448"/>
    </source>
</evidence>
<evidence type="ECO:0000256" key="7">
    <source>
        <dbReference type="ARBA" id="ARBA00022729"/>
    </source>
</evidence>
<organism evidence="19 20">
    <name type="scientific">Falsiroseomonas tokyonensis</name>
    <dbReference type="NCBI Taxonomy" id="430521"/>
    <lineage>
        <taxon>Bacteria</taxon>
        <taxon>Pseudomonadati</taxon>
        <taxon>Pseudomonadota</taxon>
        <taxon>Alphaproteobacteria</taxon>
        <taxon>Acetobacterales</taxon>
        <taxon>Roseomonadaceae</taxon>
        <taxon>Falsiroseomonas</taxon>
    </lineage>
</organism>
<evidence type="ECO:0000256" key="14">
    <source>
        <dbReference type="ARBA" id="ARBA00023288"/>
    </source>
</evidence>
<keyword evidence="8" id="KW-0625">Polysaccharide transport</keyword>
<keyword evidence="6" id="KW-0812">Transmembrane</keyword>
<dbReference type="Pfam" id="PF22461">
    <property type="entry name" value="SLBB_2"/>
    <property type="match status" value="1"/>
</dbReference>
<evidence type="ECO:0000256" key="15">
    <source>
        <dbReference type="SAM" id="MobiDB-lite"/>
    </source>
</evidence>
<reference evidence="20" key="1">
    <citation type="journal article" date="2019" name="Int. J. Syst. Evol. Microbiol.">
        <title>The Global Catalogue of Microorganisms (GCM) 10K type strain sequencing project: providing services to taxonomists for standard genome sequencing and annotation.</title>
        <authorList>
            <consortium name="The Broad Institute Genomics Platform"/>
            <consortium name="The Broad Institute Genome Sequencing Center for Infectious Disease"/>
            <person name="Wu L."/>
            <person name="Ma J."/>
        </authorList>
    </citation>
    <scope>NUCLEOTIDE SEQUENCE [LARGE SCALE GENOMIC DNA]</scope>
    <source>
        <strain evidence="20">CGMCC 1.16855</strain>
    </source>
</reference>
<gene>
    <name evidence="19" type="ORF">ACFOD3_25710</name>
</gene>
<evidence type="ECO:0000256" key="9">
    <source>
        <dbReference type="ARBA" id="ARBA00023065"/>
    </source>
</evidence>
<keyword evidence="7 16" id="KW-0732">Signal</keyword>
<feature type="signal peptide" evidence="16">
    <location>
        <begin position="1"/>
        <end position="29"/>
    </location>
</feature>
<keyword evidence="10" id="KW-0626">Porin</keyword>
<evidence type="ECO:0000256" key="4">
    <source>
        <dbReference type="ARBA" id="ARBA00022452"/>
    </source>
</evidence>
<evidence type="ECO:0000256" key="10">
    <source>
        <dbReference type="ARBA" id="ARBA00023114"/>
    </source>
</evidence>
<sequence>MHHLDRRTNAILRRLVLLLALLLPVAAGAQVQPPGLTGQAATRGPAVGTLPNLLGAAADTITTSRAGSATAAEGGPTAVGPIGDPARAAGPATVVFGAALFTRAPPSATDTPNPNYVIRPGDRVSVTIWGFIEASVVGVVDPEGNLFLPQIGPIRLAGTRAGDVQRVVEAEVRRVYSQQVQVYAVLLNASQVGVFVTGPVRAPGRHLGAGSDSVLDYLTRAGGVDPGRGSYRDITVNRGGRTVVRIDLYRFLLTGQLPNITLQEGDTIVVAPQGAMVGADGAVRNNFLFEVSGRTMPGRELLSLASPLPSATNAVIRGSRGGQPFARYATVRELAGLQLQDQDTVTFITDSPAPTVRVSVEGSRIGPSVLIADRDTTLCTLLDHVAVDPVLANTAGVFLLRPSVAAQQTRVINEAMDRLERQLFMSVSSTTGVAEIRAVEANLVSTYIQRARRTRPEGRLVVMDRTGRCADVRLEDGDTVVIPERVQTVLVSGEVSVPQAVVWRPDMRIPDYVRAAGGFAERGVESQVMIRKASGELILEPTEGPAPGDELIALPRLDPKNFQIARDLLNLIFQSALSARVFMN</sequence>
<dbReference type="PANTHER" id="PTHR33619">
    <property type="entry name" value="POLYSACCHARIDE EXPORT PROTEIN GFCE-RELATED"/>
    <property type="match status" value="1"/>
</dbReference>
<name>A0ABV7C3M5_9PROT</name>
<evidence type="ECO:0000256" key="13">
    <source>
        <dbReference type="ARBA" id="ARBA00023237"/>
    </source>
</evidence>
<evidence type="ECO:0000256" key="11">
    <source>
        <dbReference type="ARBA" id="ARBA00023136"/>
    </source>
</evidence>
<dbReference type="Pfam" id="PF02563">
    <property type="entry name" value="Poly_export"/>
    <property type="match status" value="1"/>
</dbReference>
<feature type="domain" description="Polysaccharide export protein N-terminal" evidence="17">
    <location>
        <begin position="112"/>
        <end position="183"/>
    </location>
</feature>
<keyword evidence="4" id="KW-1134">Transmembrane beta strand</keyword>
<keyword evidence="5" id="KW-0762">Sugar transport</keyword>
<comment type="similarity">
    <text evidence="2">Belongs to the BexD/CtrA/VexA family.</text>
</comment>
<keyword evidence="13" id="KW-0998">Cell outer membrane</keyword>
<dbReference type="InterPro" id="IPR003715">
    <property type="entry name" value="Poly_export_N"/>
</dbReference>
<evidence type="ECO:0000256" key="1">
    <source>
        <dbReference type="ARBA" id="ARBA00004571"/>
    </source>
</evidence>
<dbReference type="Proteomes" id="UP001595420">
    <property type="component" value="Unassembled WGS sequence"/>
</dbReference>
<dbReference type="EMBL" id="JBHRSB010000010">
    <property type="protein sequence ID" value="MFC3003318.1"/>
    <property type="molecule type" value="Genomic_DNA"/>
</dbReference>
<comment type="caution">
    <text evidence="19">The sequence shown here is derived from an EMBL/GenBank/DDBJ whole genome shotgun (WGS) entry which is preliminary data.</text>
</comment>
<evidence type="ECO:0000256" key="8">
    <source>
        <dbReference type="ARBA" id="ARBA00023047"/>
    </source>
</evidence>
<evidence type="ECO:0000256" key="16">
    <source>
        <dbReference type="SAM" id="SignalP"/>
    </source>
</evidence>
<dbReference type="InterPro" id="IPR049712">
    <property type="entry name" value="Poly_export"/>
</dbReference>
<keyword evidence="14" id="KW-0449">Lipoprotein</keyword>
<protein>
    <submittedName>
        <fullName evidence="19">Polysaccharide biosynthesis/export family protein</fullName>
    </submittedName>
</protein>
<dbReference type="InterPro" id="IPR054765">
    <property type="entry name" value="SLBB_dom"/>
</dbReference>
<feature type="region of interest" description="Disordered" evidence="15">
    <location>
        <begin position="65"/>
        <end position="84"/>
    </location>
</feature>
<keyword evidence="11" id="KW-0472">Membrane</keyword>
<evidence type="ECO:0000256" key="12">
    <source>
        <dbReference type="ARBA" id="ARBA00023139"/>
    </source>
</evidence>
<keyword evidence="3" id="KW-0813">Transport</keyword>
<dbReference type="RefSeq" id="WP_216839755.1">
    <property type="nucleotide sequence ID" value="NZ_JAFNJS010000010.1"/>
</dbReference>
<feature type="chain" id="PRO_5047380968" evidence="16">
    <location>
        <begin position="30"/>
        <end position="584"/>
    </location>
</feature>
<evidence type="ECO:0000256" key="2">
    <source>
        <dbReference type="ARBA" id="ARBA00009450"/>
    </source>
</evidence>
<dbReference type="PANTHER" id="PTHR33619:SF3">
    <property type="entry name" value="POLYSACCHARIDE EXPORT PROTEIN GFCE-RELATED"/>
    <property type="match status" value="1"/>
</dbReference>
<evidence type="ECO:0000313" key="19">
    <source>
        <dbReference type="EMBL" id="MFC3003318.1"/>
    </source>
</evidence>
<evidence type="ECO:0000256" key="6">
    <source>
        <dbReference type="ARBA" id="ARBA00022692"/>
    </source>
</evidence>
<evidence type="ECO:0000259" key="18">
    <source>
        <dbReference type="Pfam" id="PF22461"/>
    </source>
</evidence>
<evidence type="ECO:0000313" key="20">
    <source>
        <dbReference type="Proteomes" id="UP001595420"/>
    </source>
</evidence>
<evidence type="ECO:0000259" key="17">
    <source>
        <dbReference type="Pfam" id="PF02563"/>
    </source>
</evidence>
<keyword evidence="9" id="KW-0406">Ion transport</keyword>
<keyword evidence="20" id="KW-1185">Reference proteome</keyword>
<proteinExistence type="inferred from homology"/>
<comment type="subcellular location">
    <subcellularLocation>
        <location evidence="1">Cell outer membrane</location>
        <topology evidence="1">Multi-pass membrane protein</topology>
    </subcellularLocation>
</comment>
<feature type="domain" description="SLBB" evidence="18">
    <location>
        <begin position="194"/>
        <end position="270"/>
    </location>
</feature>
<evidence type="ECO:0000256" key="5">
    <source>
        <dbReference type="ARBA" id="ARBA00022597"/>
    </source>
</evidence>
<keyword evidence="12" id="KW-0564">Palmitate</keyword>
<accession>A0ABV7C3M5</accession>